<dbReference type="InParanoid" id="A0A165HHV2"/>
<accession>A0A165HHV2</accession>
<feature type="compositionally biased region" description="Polar residues" evidence="1">
    <location>
        <begin position="368"/>
        <end position="380"/>
    </location>
</feature>
<evidence type="ECO:0000256" key="1">
    <source>
        <dbReference type="SAM" id="MobiDB-lite"/>
    </source>
</evidence>
<feature type="region of interest" description="Disordered" evidence="1">
    <location>
        <begin position="362"/>
        <end position="381"/>
    </location>
</feature>
<protein>
    <submittedName>
        <fullName evidence="2">Uncharacterized protein</fullName>
    </submittedName>
</protein>
<sequence>MSYTHSRPTTQAHTAGLQNEEDMLKELKRYCTKLILDMYLPLLYPSVGDENDYVYPVRAIGIRTARRGQNQDRSGSDVSKRLIGAQDISLYASPIPKIALARRNLVGSHKEHLDLSRPSTHTRDFRIRYSICLEASSVMKSILIDNSSRFDESATHNRSSSPSSLALVRSGVSQTRTTLNFLTESFIEAEEQAGAIDIADSRHHSSADRLAPRHSVSFPLGDREQADDASGFVEDVGVEVQPGHAPTLSLHIPDNDVPELWQDSDSGATTPLPRTPDAGDEEPLDIVEYDGFDAGNDGSWYTQAYYASKTEPLAEQTSVVNDVRQAGTLETYDYPEQTVRPCHARYHSSRAYNSCGRIPSRTVGPATHTRQTCGYRTASSPRRPATYRATISGISRCTASRIRSPHLLKATLPRLSSHSARLRAPSILAPVTSGDRLASPPAISRTKSLMGKSSRCRWSRNTINRTPMSPKVTLMQLRLHTRSRHATICSISALTRRTSSSRLPTPTLRR</sequence>
<keyword evidence="3" id="KW-1185">Reference proteome</keyword>
<name>A0A165HHV2_EXIGL</name>
<dbReference type="AlphaFoldDB" id="A0A165HHV2"/>
<organism evidence="2 3">
    <name type="scientific">Exidia glandulosa HHB12029</name>
    <dbReference type="NCBI Taxonomy" id="1314781"/>
    <lineage>
        <taxon>Eukaryota</taxon>
        <taxon>Fungi</taxon>
        <taxon>Dikarya</taxon>
        <taxon>Basidiomycota</taxon>
        <taxon>Agaricomycotina</taxon>
        <taxon>Agaricomycetes</taxon>
        <taxon>Auriculariales</taxon>
        <taxon>Exidiaceae</taxon>
        <taxon>Exidia</taxon>
    </lineage>
</organism>
<dbReference type="EMBL" id="KV426016">
    <property type="protein sequence ID" value="KZV91993.1"/>
    <property type="molecule type" value="Genomic_DNA"/>
</dbReference>
<gene>
    <name evidence="2" type="ORF">EXIGLDRAFT_84190</name>
</gene>
<evidence type="ECO:0000313" key="3">
    <source>
        <dbReference type="Proteomes" id="UP000077266"/>
    </source>
</evidence>
<dbReference type="Proteomes" id="UP000077266">
    <property type="component" value="Unassembled WGS sequence"/>
</dbReference>
<feature type="region of interest" description="Disordered" evidence="1">
    <location>
        <begin position="259"/>
        <end position="283"/>
    </location>
</feature>
<evidence type="ECO:0000313" key="2">
    <source>
        <dbReference type="EMBL" id="KZV91993.1"/>
    </source>
</evidence>
<proteinExistence type="predicted"/>
<reference evidence="2 3" key="1">
    <citation type="journal article" date="2016" name="Mol. Biol. Evol.">
        <title>Comparative Genomics of Early-Diverging Mushroom-Forming Fungi Provides Insights into the Origins of Lignocellulose Decay Capabilities.</title>
        <authorList>
            <person name="Nagy L.G."/>
            <person name="Riley R."/>
            <person name="Tritt A."/>
            <person name="Adam C."/>
            <person name="Daum C."/>
            <person name="Floudas D."/>
            <person name="Sun H."/>
            <person name="Yadav J.S."/>
            <person name="Pangilinan J."/>
            <person name="Larsson K.H."/>
            <person name="Matsuura K."/>
            <person name="Barry K."/>
            <person name="Labutti K."/>
            <person name="Kuo R."/>
            <person name="Ohm R.A."/>
            <person name="Bhattacharya S.S."/>
            <person name="Shirouzu T."/>
            <person name="Yoshinaga Y."/>
            <person name="Martin F.M."/>
            <person name="Grigoriev I.V."/>
            <person name="Hibbett D.S."/>
        </authorList>
    </citation>
    <scope>NUCLEOTIDE SEQUENCE [LARGE SCALE GENOMIC DNA]</scope>
    <source>
        <strain evidence="2 3">HHB12029</strain>
    </source>
</reference>